<keyword evidence="1" id="KW-0472">Membrane</keyword>
<dbReference type="RefSeq" id="WP_273448445.1">
    <property type="nucleotide sequence ID" value="NZ_CALUGK010000047.1"/>
</dbReference>
<reference evidence="2" key="2">
    <citation type="submission" date="2021-09" db="EMBL/GenBank/DDBJ databases">
        <authorList>
            <person name="Gilroy R."/>
        </authorList>
    </citation>
    <scope>NUCLEOTIDE SEQUENCE</scope>
    <source>
        <strain evidence="2">CHK124-7917</strain>
    </source>
</reference>
<dbReference type="AlphaFoldDB" id="A0A921KL62"/>
<feature type="transmembrane region" description="Helical" evidence="1">
    <location>
        <begin position="167"/>
        <end position="189"/>
    </location>
</feature>
<feature type="transmembrane region" description="Helical" evidence="1">
    <location>
        <begin position="101"/>
        <end position="126"/>
    </location>
</feature>
<keyword evidence="1" id="KW-1133">Transmembrane helix</keyword>
<feature type="transmembrane region" description="Helical" evidence="1">
    <location>
        <begin position="138"/>
        <end position="160"/>
    </location>
</feature>
<feature type="transmembrane region" description="Helical" evidence="1">
    <location>
        <begin position="17"/>
        <end position="36"/>
    </location>
</feature>
<organism evidence="2 3">
    <name type="scientific">Thermophilibacter provencensis</name>
    <dbReference type="NCBI Taxonomy" id="1852386"/>
    <lineage>
        <taxon>Bacteria</taxon>
        <taxon>Bacillati</taxon>
        <taxon>Actinomycetota</taxon>
        <taxon>Coriobacteriia</taxon>
        <taxon>Coriobacteriales</taxon>
        <taxon>Atopobiaceae</taxon>
        <taxon>Thermophilibacter</taxon>
    </lineage>
</organism>
<evidence type="ECO:0000256" key="1">
    <source>
        <dbReference type="SAM" id="Phobius"/>
    </source>
</evidence>
<protein>
    <submittedName>
        <fullName evidence="2">Uncharacterized protein</fullName>
    </submittedName>
</protein>
<dbReference type="EMBL" id="DYWQ01000073">
    <property type="protein sequence ID" value="HJF45085.1"/>
    <property type="molecule type" value="Genomic_DNA"/>
</dbReference>
<comment type="caution">
    <text evidence="2">The sequence shown here is derived from an EMBL/GenBank/DDBJ whole genome shotgun (WGS) entry which is preliminary data.</text>
</comment>
<dbReference type="Proteomes" id="UP000697330">
    <property type="component" value="Unassembled WGS sequence"/>
</dbReference>
<evidence type="ECO:0000313" key="2">
    <source>
        <dbReference type="EMBL" id="HJF45085.1"/>
    </source>
</evidence>
<accession>A0A921KL62</accession>
<feature type="transmembrane region" description="Helical" evidence="1">
    <location>
        <begin position="238"/>
        <end position="260"/>
    </location>
</feature>
<gene>
    <name evidence="2" type="ORF">K8U72_04785</name>
</gene>
<reference evidence="2" key="1">
    <citation type="journal article" date="2021" name="PeerJ">
        <title>Extensive microbial diversity within the chicken gut microbiome revealed by metagenomics and culture.</title>
        <authorList>
            <person name="Gilroy R."/>
            <person name="Ravi A."/>
            <person name="Getino M."/>
            <person name="Pursley I."/>
            <person name="Horton D.L."/>
            <person name="Alikhan N.F."/>
            <person name="Baker D."/>
            <person name="Gharbi K."/>
            <person name="Hall N."/>
            <person name="Watson M."/>
            <person name="Adriaenssens E.M."/>
            <person name="Foster-Nyarko E."/>
            <person name="Jarju S."/>
            <person name="Secka A."/>
            <person name="Antonio M."/>
            <person name="Oren A."/>
            <person name="Chaudhuri R.R."/>
            <person name="La Ragione R."/>
            <person name="Hildebrand F."/>
            <person name="Pallen M.J."/>
        </authorList>
    </citation>
    <scope>NUCLEOTIDE SEQUENCE</scope>
    <source>
        <strain evidence="2">CHK124-7917</strain>
    </source>
</reference>
<name>A0A921KL62_9ACTN</name>
<keyword evidence="1" id="KW-0812">Transmembrane</keyword>
<proteinExistence type="predicted"/>
<sequence>MMALLRSDAYRVLRSRWIWAVAAIVAFLTLAPALMMRWTNMGPICYDNLTGSALTMSGVQLLAAALTSIVCCDRTDIGFARSILSSLGGRARMVWFAEKSVFSLALAAALTVLAFAAGLLGLLASGVPVANPEPAWQVAAWLGCTWLCAAPYVVLTVLVAHLTRSEGVTIAFAMLGAGGLLEGGLLIGIDFLHALAGGEFLAVTSAVGPWLPAEIASAVGAGAQATLSAENAVQLAPALRALIVCLPLAVAAIAADALLVSRRDAA</sequence>
<evidence type="ECO:0000313" key="3">
    <source>
        <dbReference type="Proteomes" id="UP000697330"/>
    </source>
</evidence>